<reference evidence="2 3" key="1">
    <citation type="submission" date="2016-12" db="EMBL/GenBank/DDBJ databases">
        <title>Thioflexothrix psekupsii D3 genome sequencing and assembly.</title>
        <authorList>
            <person name="Fomenkov A."/>
            <person name="Vincze T."/>
            <person name="Grabovich M."/>
            <person name="Anton B.P."/>
            <person name="Dubinina G."/>
            <person name="Orlova M."/>
            <person name="Belousova E."/>
            <person name="Roberts R.J."/>
        </authorList>
    </citation>
    <scope>NUCLEOTIDE SEQUENCE [LARGE SCALE GENOMIC DNA]</scope>
    <source>
        <strain evidence="2">D3</strain>
    </source>
</reference>
<dbReference type="InterPro" id="IPR036237">
    <property type="entry name" value="Xyl_isomerase-like_sf"/>
</dbReference>
<evidence type="ECO:0000313" key="2">
    <source>
        <dbReference type="EMBL" id="OUD14455.1"/>
    </source>
</evidence>
<evidence type="ECO:0000313" key="3">
    <source>
        <dbReference type="Proteomes" id="UP000194798"/>
    </source>
</evidence>
<dbReference type="EMBL" id="MSLT01000012">
    <property type="protein sequence ID" value="OUD14455.1"/>
    <property type="molecule type" value="Genomic_DNA"/>
</dbReference>
<protein>
    <recommendedName>
        <fullName evidence="1">UPF0276 protein TPSD3_09120</fullName>
    </recommendedName>
</protein>
<dbReference type="HAMAP" id="MF_00697">
    <property type="entry name" value="UPF0276"/>
    <property type="match status" value="1"/>
</dbReference>
<sequence>MNSIFFPLKAGIGLRSVHYQALLETRPAVGWLEAHSENYFSAGGATLRWLTRLRELYPLSLHGVGLSLGSTDQFAVSHLEKLKQLIARFEPVLVSEHLSWSSVNQRFFNELLPLPYNESTLAYLSQRIDQVQHYLGRQLLIENVSSYIQFKASTMPEWVFIRELVQRTGCGVLLDINNVYVNAFNHGFNPETYLAAIPSDAVKEFHLVGFENHHESLLIDTHSRTVADGVWEWYQKALTYFGDIPTIIEWDNDIPELKQLVNEAEKADNYRKIYHERTQ</sequence>
<dbReference type="InterPro" id="IPR007801">
    <property type="entry name" value="MbnB/TglH/ChrH"/>
</dbReference>
<dbReference type="OrthoDB" id="9763101at2"/>
<dbReference type="Proteomes" id="UP000194798">
    <property type="component" value="Unassembled WGS sequence"/>
</dbReference>
<name>A0A251X942_9GAMM</name>
<keyword evidence="3" id="KW-1185">Reference proteome</keyword>
<dbReference type="RefSeq" id="WP_086488234.1">
    <property type="nucleotide sequence ID" value="NZ_MSLT01000012.1"/>
</dbReference>
<dbReference type="Pfam" id="PF05114">
    <property type="entry name" value="MbnB_TglH_ChrH"/>
    <property type="match status" value="1"/>
</dbReference>
<accession>A0A251X942</accession>
<dbReference type="SUPFAM" id="SSF51658">
    <property type="entry name" value="Xylose isomerase-like"/>
    <property type="match status" value="1"/>
</dbReference>
<organism evidence="2 3">
    <name type="scientific">Thioflexithrix psekupsensis</name>
    <dbReference type="NCBI Taxonomy" id="1570016"/>
    <lineage>
        <taxon>Bacteria</taxon>
        <taxon>Pseudomonadati</taxon>
        <taxon>Pseudomonadota</taxon>
        <taxon>Gammaproteobacteria</taxon>
        <taxon>Thiotrichales</taxon>
        <taxon>Thioflexithrix</taxon>
    </lineage>
</organism>
<proteinExistence type="inferred from homology"/>
<dbReference type="AlphaFoldDB" id="A0A251X942"/>
<dbReference type="PANTHER" id="PTHR42194">
    <property type="entry name" value="UPF0276 PROTEIN HI_1600"/>
    <property type="match status" value="1"/>
</dbReference>
<comment type="caution">
    <text evidence="2">The sequence shown here is derived from an EMBL/GenBank/DDBJ whole genome shotgun (WGS) entry which is preliminary data.</text>
</comment>
<gene>
    <name evidence="2" type="ORF">TPSD3_09120</name>
</gene>
<dbReference type="Gene3D" id="3.20.20.150">
    <property type="entry name" value="Divalent-metal-dependent TIM barrel enzymes"/>
    <property type="match status" value="1"/>
</dbReference>
<dbReference type="NCBIfam" id="NF003818">
    <property type="entry name" value="PRK05409.1"/>
    <property type="match status" value="1"/>
</dbReference>
<evidence type="ECO:0000256" key="1">
    <source>
        <dbReference type="HAMAP-Rule" id="MF_00697"/>
    </source>
</evidence>
<comment type="similarity">
    <text evidence="1">Belongs to the UPF0276 family.</text>
</comment>
<dbReference type="PANTHER" id="PTHR42194:SF1">
    <property type="entry name" value="UPF0276 PROTEIN HI_1600"/>
    <property type="match status" value="1"/>
</dbReference>